<dbReference type="EMBL" id="VUOB01000063">
    <property type="protein sequence ID" value="KAA2254026.1"/>
    <property type="molecule type" value="Genomic_DNA"/>
</dbReference>
<dbReference type="InterPro" id="IPR036526">
    <property type="entry name" value="C-N_Hydrolase_sf"/>
</dbReference>
<dbReference type="InterPro" id="IPR044149">
    <property type="entry name" value="Nitrilases_CHs"/>
</dbReference>
<evidence type="ECO:0000259" key="3">
    <source>
        <dbReference type="PROSITE" id="PS50263"/>
    </source>
</evidence>
<dbReference type="InterPro" id="IPR000132">
    <property type="entry name" value="Nitrilase/CN_hydratase_CS"/>
</dbReference>
<dbReference type="PROSITE" id="PS00920">
    <property type="entry name" value="NITRIL_CHT_1"/>
    <property type="match status" value="1"/>
</dbReference>
<organism evidence="4 5">
    <name type="scientific">Solihabitans fulvus</name>
    <dbReference type="NCBI Taxonomy" id="1892852"/>
    <lineage>
        <taxon>Bacteria</taxon>
        <taxon>Bacillati</taxon>
        <taxon>Actinomycetota</taxon>
        <taxon>Actinomycetes</taxon>
        <taxon>Pseudonocardiales</taxon>
        <taxon>Pseudonocardiaceae</taxon>
        <taxon>Solihabitans</taxon>
    </lineage>
</organism>
<dbReference type="PROSITE" id="PS50263">
    <property type="entry name" value="CN_HYDROLASE"/>
    <property type="match status" value="1"/>
</dbReference>
<dbReference type="OrthoDB" id="9811121at2"/>
<gene>
    <name evidence="4" type="ORF">F0L68_30900</name>
</gene>
<protein>
    <submittedName>
        <fullName evidence="4">Carbon-nitrogen hydrolase family protein</fullName>
    </submittedName>
</protein>
<evidence type="ECO:0000256" key="2">
    <source>
        <dbReference type="PROSITE-ProRule" id="PRU10139"/>
    </source>
</evidence>
<sequence length="314" mass="33801">MRVAAAQVRCPWLDTEACVAKIVEYLGLAGDAGAELVAFPEAFLAGYPIWLTLTDGARFDDAAQKAAYAAYLDAAVELGGRELREITDAVRDVGVFTYLGITERSRGTVYCTLVALDPVRGLVGAHRKLMPTFEERLVWGTGDGHGLRAHDVAGLRVSGLSCWENWMPLARHALYADGTQLHVSTWPGSSRLTGDITRFVAIEGRVYSLAVGALIDYADVPADFPLRQAILDAGTPSSYDGGSAIAGPDGRWIVEPVCGQERLLVADLDPAAVRAERQNFDAAGHYGRPDVFRLAVDRRRLAPATFLDDAPTTG</sequence>
<keyword evidence="5" id="KW-1185">Reference proteome</keyword>
<name>A0A5B2WU14_9PSEU</name>
<evidence type="ECO:0000313" key="5">
    <source>
        <dbReference type="Proteomes" id="UP000323454"/>
    </source>
</evidence>
<dbReference type="InterPro" id="IPR003010">
    <property type="entry name" value="C-N_Hydrolase"/>
</dbReference>
<accession>A0A5B2WU14</accession>
<dbReference type="GO" id="GO:0000257">
    <property type="term" value="F:nitrilase activity"/>
    <property type="evidence" value="ECO:0007669"/>
    <property type="project" value="UniProtKB-ARBA"/>
</dbReference>
<feature type="active site" description="Proton acceptor" evidence="2">
    <location>
        <position position="41"/>
    </location>
</feature>
<comment type="caution">
    <text evidence="4">The sequence shown here is derived from an EMBL/GenBank/DDBJ whole genome shotgun (WGS) entry which is preliminary data.</text>
</comment>
<dbReference type="Pfam" id="PF00795">
    <property type="entry name" value="CN_hydrolase"/>
    <property type="match status" value="1"/>
</dbReference>
<evidence type="ECO:0000313" key="4">
    <source>
        <dbReference type="EMBL" id="KAA2254026.1"/>
    </source>
</evidence>
<proteinExistence type="inferred from homology"/>
<dbReference type="SUPFAM" id="SSF56317">
    <property type="entry name" value="Carbon-nitrogen hydrolase"/>
    <property type="match status" value="1"/>
</dbReference>
<dbReference type="Gene3D" id="3.60.110.10">
    <property type="entry name" value="Carbon-nitrogen hydrolase"/>
    <property type="match status" value="1"/>
</dbReference>
<dbReference type="PANTHER" id="PTHR46044:SF1">
    <property type="entry name" value="CN HYDROLASE DOMAIN-CONTAINING PROTEIN"/>
    <property type="match status" value="1"/>
</dbReference>
<keyword evidence="4" id="KW-0378">Hydrolase</keyword>
<evidence type="ECO:0000256" key="1">
    <source>
        <dbReference type="ARBA" id="ARBA00008129"/>
    </source>
</evidence>
<dbReference type="CDD" id="cd07564">
    <property type="entry name" value="nitrilases_CHs"/>
    <property type="match status" value="1"/>
</dbReference>
<dbReference type="AlphaFoldDB" id="A0A5B2WU14"/>
<dbReference type="RefSeq" id="WP_149853391.1">
    <property type="nucleotide sequence ID" value="NZ_VUOB01000063.1"/>
</dbReference>
<reference evidence="4 5" key="1">
    <citation type="submission" date="2019-09" db="EMBL/GenBank/DDBJ databases">
        <title>Goodfellowia gen. nov., a new genus of the Pseudonocardineae related to Actinoalloteichus, containing Goodfellowia coeruleoviolacea gen. nov., comb. nov. gen. nov., comb. nov.</title>
        <authorList>
            <person name="Labeda D."/>
        </authorList>
    </citation>
    <scope>NUCLEOTIDE SEQUENCE [LARGE SCALE GENOMIC DNA]</scope>
    <source>
        <strain evidence="4 5">AN110305</strain>
    </source>
</reference>
<reference evidence="4 5" key="2">
    <citation type="submission" date="2019-09" db="EMBL/GenBank/DDBJ databases">
        <authorList>
            <person name="Jin C."/>
        </authorList>
    </citation>
    <scope>NUCLEOTIDE SEQUENCE [LARGE SCALE GENOMIC DNA]</scope>
    <source>
        <strain evidence="4 5">AN110305</strain>
    </source>
</reference>
<comment type="similarity">
    <text evidence="1">Belongs to the carbon-nitrogen hydrolase superfamily. Nitrilase family.</text>
</comment>
<dbReference type="Proteomes" id="UP000323454">
    <property type="component" value="Unassembled WGS sequence"/>
</dbReference>
<feature type="domain" description="CN hydrolase" evidence="3">
    <location>
        <begin position="1"/>
        <end position="270"/>
    </location>
</feature>
<dbReference type="PANTHER" id="PTHR46044">
    <property type="entry name" value="NITRILASE"/>
    <property type="match status" value="1"/>
</dbReference>